<dbReference type="EMBL" id="ML986594">
    <property type="protein sequence ID" value="KAF2267021.1"/>
    <property type="molecule type" value="Genomic_DNA"/>
</dbReference>
<protein>
    <recommendedName>
        <fullName evidence="2">F-box domain-containing protein</fullName>
    </recommendedName>
</protein>
<dbReference type="Pfam" id="PF12937">
    <property type="entry name" value="F-box-like"/>
    <property type="match status" value="1"/>
</dbReference>
<evidence type="ECO:0000259" key="2">
    <source>
        <dbReference type="PROSITE" id="PS50181"/>
    </source>
</evidence>
<dbReference type="OrthoDB" id="10262814at2759"/>
<dbReference type="InterPro" id="IPR036047">
    <property type="entry name" value="F-box-like_dom_sf"/>
</dbReference>
<gene>
    <name evidence="3" type="ORF">CC78DRAFT_531109</name>
</gene>
<feature type="region of interest" description="Disordered" evidence="1">
    <location>
        <begin position="1"/>
        <end position="24"/>
    </location>
</feature>
<evidence type="ECO:0000313" key="3">
    <source>
        <dbReference type="EMBL" id="KAF2267021.1"/>
    </source>
</evidence>
<keyword evidence="4" id="KW-1185">Reference proteome</keyword>
<dbReference type="Proteomes" id="UP000800093">
    <property type="component" value="Unassembled WGS sequence"/>
</dbReference>
<sequence length="487" mass="55264">MSSAHYPDGPRGDQLGAHVGTGAKEGINKYPTSISLASRGKSKASGPVNKIGFAQLPAELQIDIFGYLNRSDLKSVRGVCKVLCNNASPRLFRSVVACARYQALSAMQKLSLHHAYKFYVKEIVFDGSVYDQSLAFRAERYAKEAEKFENLRHGFSWEIQQRYRRYKELYEDQENMRQGGVLLHTIARALEWMPNISSVVYSPTPRLVPVEANIVRDLLPRGVMGSCYWDRRYEQYIESSQHGIHHLIAAIYLAQYSGIHEFRAELPNPDQSDAKTDFTIYVFSFPDPQHLDAGKYFFRQLRKVELNISLVLPGCMDQPHADQNGQAQLSNISALLAEARDLEKLALQICDWDAEPRRMYGHILPSNQSMLPHFGLYSTWPKLRSLILGGIYAAEKEVLDLLTRHKDTLVEAKFSFCSLLDGAWANIIDEVVYGTRLNPFQVISVNETVIGGVNFCNMSDEMRKKWQYVGHVAIDSDGQRYFVSCSR</sequence>
<dbReference type="InterPro" id="IPR001810">
    <property type="entry name" value="F-box_dom"/>
</dbReference>
<dbReference type="PROSITE" id="PS50181">
    <property type="entry name" value="FBOX"/>
    <property type="match status" value="1"/>
</dbReference>
<proteinExistence type="predicted"/>
<dbReference type="SUPFAM" id="SSF81383">
    <property type="entry name" value="F-box domain"/>
    <property type="match status" value="1"/>
</dbReference>
<evidence type="ECO:0000313" key="4">
    <source>
        <dbReference type="Proteomes" id="UP000800093"/>
    </source>
</evidence>
<dbReference type="AlphaFoldDB" id="A0A9P4KF47"/>
<organism evidence="3 4">
    <name type="scientific">Lojkania enalia</name>
    <dbReference type="NCBI Taxonomy" id="147567"/>
    <lineage>
        <taxon>Eukaryota</taxon>
        <taxon>Fungi</taxon>
        <taxon>Dikarya</taxon>
        <taxon>Ascomycota</taxon>
        <taxon>Pezizomycotina</taxon>
        <taxon>Dothideomycetes</taxon>
        <taxon>Pleosporomycetidae</taxon>
        <taxon>Pleosporales</taxon>
        <taxon>Pleosporales incertae sedis</taxon>
        <taxon>Lojkania</taxon>
    </lineage>
</organism>
<feature type="domain" description="F-box" evidence="2">
    <location>
        <begin position="50"/>
        <end position="95"/>
    </location>
</feature>
<accession>A0A9P4KF47</accession>
<comment type="caution">
    <text evidence="3">The sequence shown here is derived from an EMBL/GenBank/DDBJ whole genome shotgun (WGS) entry which is preliminary data.</text>
</comment>
<evidence type="ECO:0000256" key="1">
    <source>
        <dbReference type="SAM" id="MobiDB-lite"/>
    </source>
</evidence>
<reference evidence="4" key="1">
    <citation type="journal article" date="2020" name="Stud. Mycol.">
        <title>101 Dothideomycetes genomes: A test case for predicting lifestyles and emergence of pathogens.</title>
        <authorList>
            <person name="Haridas S."/>
            <person name="Albert R."/>
            <person name="Binder M."/>
            <person name="Bloem J."/>
            <person name="LaButti K."/>
            <person name="Salamov A."/>
            <person name="Andreopoulos B."/>
            <person name="Baker S."/>
            <person name="Barry K."/>
            <person name="Bills G."/>
            <person name="Bluhm B."/>
            <person name="Cannon C."/>
            <person name="Castanera R."/>
            <person name="Culley D."/>
            <person name="Daum C."/>
            <person name="Ezra D."/>
            <person name="Gonzalez J."/>
            <person name="Henrissat B."/>
            <person name="Kuo A."/>
            <person name="Liang C."/>
            <person name="Lipzen A."/>
            <person name="Lutzoni F."/>
            <person name="Magnuson J."/>
            <person name="Mondo S."/>
            <person name="Nolan M."/>
            <person name="Ohm R."/>
            <person name="Pangilinan J."/>
            <person name="Park H.-J."/>
            <person name="Ramirez L."/>
            <person name="Alfaro M."/>
            <person name="Sun H."/>
            <person name="Tritt A."/>
            <person name="Yoshinaga Y."/>
            <person name="Zwiers L.-H."/>
            <person name="Turgeon B."/>
            <person name="Goodwin S."/>
            <person name="Spatafora J."/>
            <person name="Crous P."/>
            <person name="Grigoriev I."/>
        </authorList>
    </citation>
    <scope>NUCLEOTIDE SEQUENCE [LARGE SCALE GENOMIC DNA]</scope>
    <source>
        <strain evidence="4">CBS 304.66</strain>
    </source>
</reference>
<name>A0A9P4KF47_9PLEO</name>